<dbReference type="SMART" id="SM00028">
    <property type="entry name" value="TPR"/>
    <property type="match status" value="2"/>
</dbReference>
<dbReference type="SUPFAM" id="SSF48452">
    <property type="entry name" value="TPR-like"/>
    <property type="match status" value="1"/>
</dbReference>
<keyword evidence="1" id="KW-0175">Coiled coil</keyword>
<gene>
    <name evidence="2" type="ORF">JMN32_21125</name>
</gene>
<dbReference type="Proteomes" id="UP000614216">
    <property type="component" value="Unassembled WGS sequence"/>
</dbReference>
<dbReference type="RefSeq" id="WP_202858369.1">
    <property type="nucleotide sequence ID" value="NZ_JAEUGD010000066.1"/>
</dbReference>
<reference evidence="2" key="1">
    <citation type="submission" date="2021-01" db="EMBL/GenBank/DDBJ databases">
        <title>Fulvivirga kasyanovii gen. nov., sp nov., a novel member of the phylum Bacteroidetes isolated from seawater in a mussel farm.</title>
        <authorList>
            <person name="Zhao L.-H."/>
            <person name="Wang Z.-J."/>
        </authorList>
    </citation>
    <scope>NUCLEOTIDE SEQUENCE</scope>
    <source>
        <strain evidence="2">29W222</strain>
    </source>
</reference>
<comment type="caution">
    <text evidence="2">The sequence shown here is derived from an EMBL/GenBank/DDBJ whole genome shotgun (WGS) entry which is preliminary data.</text>
</comment>
<dbReference type="Gene3D" id="1.25.40.10">
    <property type="entry name" value="Tetratricopeptide repeat domain"/>
    <property type="match status" value="1"/>
</dbReference>
<evidence type="ECO:0000313" key="3">
    <source>
        <dbReference type="Proteomes" id="UP000614216"/>
    </source>
</evidence>
<proteinExistence type="predicted"/>
<keyword evidence="3" id="KW-1185">Reference proteome</keyword>
<dbReference type="AlphaFoldDB" id="A0A937G1L8"/>
<feature type="coiled-coil region" evidence="1">
    <location>
        <begin position="31"/>
        <end position="58"/>
    </location>
</feature>
<name>A0A937G1L8_9BACT</name>
<organism evidence="2 3">
    <name type="scientific">Fulvivirga marina</name>
    <dbReference type="NCBI Taxonomy" id="2494733"/>
    <lineage>
        <taxon>Bacteria</taxon>
        <taxon>Pseudomonadati</taxon>
        <taxon>Bacteroidota</taxon>
        <taxon>Cytophagia</taxon>
        <taxon>Cytophagales</taxon>
        <taxon>Fulvivirgaceae</taxon>
        <taxon>Fulvivirga</taxon>
    </lineage>
</organism>
<dbReference type="EMBL" id="JAEUGD010000066">
    <property type="protein sequence ID" value="MBL6448828.1"/>
    <property type="molecule type" value="Genomic_DNA"/>
</dbReference>
<sequence>MISLYKSLIFSLLILLTSCATYYEVNREFNANFEKGRLEEAEKVLAKKEKKIEKSKERLLYYLNRGVVLSLMGEYRESNKYLEKAYLYAEDYRTNYLNEAAAMLSNPTFTAYRGEDHENLMVLYYKAMNFMKLGEYDNALVECRRLNIRLNQLSDKYKSEKKYQQDAFIHTLMGIIYDAKRDYNNAFIAYRNALGIYRDDYQEMFNLSVPRQLKEDLLRTAYLTGFMDEYDLYKKEFGMEDYRYKPADGGSLVFFWNNGLGPVKSEWSINFAVVHGAGGMVNFTNEEYGLNFPFAVPYNEQDQSTSLKDLEFFRVAFPKYTERPEYYTEGALQINNRSYKLELAEDVNAIAFRSLKERMLKEFGKALLRVALKKAAEHGARKEDEGLGAAVGFFNALTEKADTRNWQTLPHSIYYTRVPLDEGQKKVTLKLKSPQTGAEHEEVFDYQVQKGETVFQTYSALDYKSVPDW</sequence>
<evidence type="ECO:0008006" key="4">
    <source>
        <dbReference type="Google" id="ProtNLM"/>
    </source>
</evidence>
<dbReference type="InterPro" id="IPR019734">
    <property type="entry name" value="TPR_rpt"/>
</dbReference>
<dbReference type="InterPro" id="IPR011990">
    <property type="entry name" value="TPR-like_helical_dom_sf"/>
</dbReference>
<accession>A0A937G1L8</accession>
<dbReference type="PROSITE" id="PS51257">
    <property type="entry name" value="PROKAR_LIPOPROTEIN"/>
    <property type="match status" value="1"/>
</dbReference>
<evidence type="ECO:0000256" key="1">
    <source>
        <dbReference type="SAM" id="Coils"/>
    </source>
</evidence>
<protein>
    <recommendedName>
        <fullName evidence="4">Tetratricopeptide repeat protein</fullName>
    </recommendedName>
</protein>
<evidence type="ECO:0000313" key="2">
    <source>
        <dbReference type="EMBL" id="MBL6448828.1"/>
    </source>
</evidence>